<dbReference type="OrthoDB" id="1927968at2759"/>
<dbReference type="InterPro" id="IPR040420">
    <property type="entry name" value="At1g76660-like"/>
</dbReference>
<comment type="caution">
    <text evidence="2">The sequence shown here is derived from an EMBL/GenBank/DDBJ whole genome shotgun (WGS) entry which is preliminary data.</text>
</comment>
<evidence type="ECO:0000256" key="1">
    <source>
        <dbReference type="SAM" id="MobiDB-lite"/>
    </source>
</evidence>
<reference evidence="2" key="1">
    <citation type="submission" date="2020-01" db="EMBL/GenBank/DDBJ databases">
        <title>Genome sequence of Kobresia littledalei, the first chromosome-level genome in the family Cyperaceae.</title>
        <authorList>
            <person name="Qu G."/>
        </authorList>
    </citation>
    <scope>NUCLEOTIDE SEQUENCE</scope>
    <source>
        <strain evidence="2">C.B.Clarke</strain>
        <tissue evidence="2">Leaf</tissue>
    </source>
</reference>
<keyword evidence="3" id="KW-1185">Reference proteome</keyword>
<dbReference type="EMBL" id="SWLB01000197">
    <property type="protein sequence ID" value="KAF3319849.1"/>
    <property type="molecule type" value="Genomic_DNA"/>
</dbReference>
<evidence type="ECO:0008006" key="4">
    <source>
        <dbReference type="Google" id="ProtNLM"/>
    </source>
</evidence>
<accession>A0A833QIF3</accession>
<gene>
    <name evidence="2" type="ORF">FCM35_KLT21878</name>
</gene>
<feature type="region of interest" description="Disordered" evidence="1">
    <location>
        <begin position="175"/>
        <end position="198"/>
    </location>
</feature>
<sequence>MTIFPHEDWKKAEGEDMLLPVHSSQLKLKQREMSGMPRSVETVNLAAEAIASAESRVQQTDAPQRKKWISCFSLSCFRSNRPNRRQINNAPSPSSQPVSIQSMPIYSSANSNPLTQFPFAVPPSSPATSSLLSEPASLTLSPAGPTTLTFSPTGPTSIFAIGPYAHETQLVSPPVFSTEPSTAPFTPPPESLHLTTPSSPEVPFAEFLSSFNPSYKNVSSNSEYTAYQFPPGSPIGQLISPTSGCSNCSSPYREGFFLPIGEPPKIVGPEGIATRKSTPWHARKDGSLLDGCISAAVPDRGQEHRVSFELRKEAVDLNVNVKESLEEGETGKIKIEVLDGCQRSASRKGAKEFMFENSEGNISGEPVVGSDWWTEDKVAVTSKNQKNWPFFPIVEPSVS</sequence>
<evidence type="ECO:0000313" key="2">
    <source>
        <dbReference type="EMBL" id="KAF3319849.1"/>
    </source>
</evidence>
<dbReference type="AlphaFoldDB" id="A0A833QIF3"/>
<proteinExistence type="predicted"/>
<name>A0A833QIF3_9POAL</name>
<evidence type="ECO:0000313" key="3">
    <source>
        <dbReference type="Proteomes" id="UP000623129"/>
    </source>
</evidence>
<dbReference type="PANTHER" id="PTHR31798">
    <property type="entry name" value="HYDROXYPROLINE-RICH GLYCOPROTEIN-LIKE"/>
    <property type="match status" value="1"/>
</dbReference>
<organism evidence="2 3">
    <name type="scientific">Carex littledalei</name>
    <dbReference type="NCBI Taxonomy" id="544730"/>
    <lineage>
        <taxon>Eukaryota</taxon>
        <taxon>Viridiplantae</taxon>
        <taxon>Streptophyta</taxon>
        <taxon>Embryophyta</taxon>
        <taxon>Tracheophyta</taxon>
        <taxon>Spermatophyta</taxon>
        <taxon>Magnoliopsida</taxon>
        <taxon>Liliopsida</taxon>
        <taxon>Poales</taxon>
        <taxon>Cyperaceae</taxon>
        <taxon>Cyperoideae</taxon>
        <taxon>Cariceae</taxon>
        <taxon>Carex</taxon>
        <taxon>Carex subgen. Euthyceras</taxon>
    </lineage>
</organism>
<dbReference type="PANTHER" id="PTHR31798:SF5">
    <property type="entry name" value="HYDROXYPROLINE-RICH GLYCOPROTEIN FAMILY PROTEIN"/>
    <property type="match status" value="1"/>
</dbReference>
<protein>
    <recommendedName>
        <fullName evidence="4">Hydroxyproline-rich glycoprotein family protein</fullName>
    </recommendedName>
</protein>
<dbReference type="Proteomes" id="UP000623129">
    <property type="component" value="Unassembled WGS sequence"/>
</dbReference>